<dbReference type="Proteomes" id="UP000538147">
    <property type="component" value="Unassembled WGS sequence"/>
</dbReference>
<dbReference type="Pfam" id="PF00248">
    <property type="entry name" value="Aldo_ket_red"/>
    <property type="match status" value="1"/>
</dbReference>
<proteinExistence type="predicted"/>
<name>A0A841LHF0_9SPHN</name>
<organism evidence="5 6">
    <name type="scientific">Polymorphobacter multimanifer</name>
    <dbReference type="NCBI Taxonomy" id="1070431"/>
    <lineage>
        <taxon>Bacteria</taxon>
        <taxon>Pseudomonadati</taxon>
        <taxon>Pseudomonadota</taxon>
        <taxon>Alphaproteobacteria</taxon>
        <taxon>Sphingomonadales</taxon>
        <taxon>Sphingosinicellaceae</taxon>
        <taxon>Polymorphobacter</taxon>
    </lineage>
</organism>
<sequence length="296" mass="31890">MTDGGALSGGDFVDKWSGSRMKQVTLPGGETVPALGQGTWKMAERSDRRVGELAALRAGIDLGMTLVDTAEMYADGAAETLVGEAVAGMRDRVFLVSKAYPQNASRERLRRACEDSLKRLATDRIDLYLLHWRGAVPLAETVEAMERLRASGHVRHWGVSNLDSDDMAELVAAGGTGCVANQILYNLTRRGPERDLLPWLDARGIAAMAYSPVEQGRLVRDERLAGVAARHGATLAQVAVAWTLRRDGMIAIPKAGTVEHVRDNRAAADLVLDEADLAALDAAFPPPGAKRPLEML</sequence>
<dbReference type="Gene3D" id="3.20.20.100">
    <property type="entry name" value="NADP-dependent oxidoreductase domain"/>
    <property type="match status" value="1"/>
</dbReference>
<evidence type="ECO:0000256" key="2">
    <source>
        <dbReference type="PIRSR" id="PIRSR000097-2"/>
    </source>
</evidence>
<evidence type="ECO:0000313" key="5">
    <source>
        <dbReference type="EMBL" id="MBB6228398.1"/>
    </source>
</evidence>
<dbReference type="PANTHER" id="PTHR43638:SF3">
    <property type="entry name" value="ALDEHYDE REDUCTASE"/>
    <property type="match status" value="1"/>
</dbReference>
<dbReference type="InterPro" id="IPR020471">
    <property type="entry name" value="AKR"/>
</dbReference>
<evidence type="ECO:0000313" key="6">
    <source>
        <dbReference type="Proteomes" id="UP000538147"/>
    </source>
</evidence>
<reference evidence="5 6" key="1">
    <citation type="submission" date="2020-08" db="EMBL/GenBank/DDBJ databases">
        <title>Genomic Encyclopedia of Type Strains, Phase IV (KMG-IV): sequencing the most valuable type-strain genomes for metagenomic binning, comparative biology and taxonomic classification.</title>
        <authorList>
            <person name="Goeker M."/>
        </authorList>
    </citation>
    <scope>NUCLEOTIDE SEQUENCE [LARGE SCALE GENOMIC DNA]</scope>
    <source>
        <strain evidence="5 6">DSM 102189</strain>
    </source>
</reference>
<evidence type="ECO:0000259" key="4">
    <source>
        <dbReference type="Pfam" id="PF00248"/>
    </source>
</evidence>
<protein>
    <submittedName>
        <fullName evidence="5">Diketogulonate reductase-like aldo/keto reductase</fullName>
    </submittedName>
</protein>
<feature type="site" description="Lowers pKa of active site Tyr" evidence="3">
    <location>
        <position position="98"/>
    </location>
</feature>
<dbReference type="InterPro" id="IPR036812">
    <property type="entry name" value="NAD(P)_OxRdtase_dom_sf"/>
</dbReference>
<feature type="active site" description="Proton donor" evidence="1">
    <location>
        <position position="73"/>
    </location>
</feature>
<dbReference type="EMBL" id="JACIIV010000018">
    <property type="protein sequence ID" value="MBB6228398.1"/>
    <property type="molecule type" value="Genomic_DNA"/>
</dbReference>
<dbReference type="InterPro" id="IPR023210">
    <property type="entry name" value="NADP_OxRdtase_dom"/>
</dbReference>
<dbReference type="SUPFAM" id="SSF51430">
    <property type="entry name" value="NAD(P)-linked oxidoreductase"/>
    <property type="match status" value="1"/>
</dbReference>
<keyword evidence="6" id="KW-1185">Reference proteome</keyword>
<evidence type="ECO:0000256" key="3">
    <source>
        <dbReference type="PIRSR" id="PIRSR000097-3"/>
    </source>
</evidence>
<dbReference type="PANTHER" id="PTHR43638">
    <property type="entry name" value="OXIDOREDUCTASE, ALDO/KETO REDUCTASE FAMILY PROTEIN"/>
    <property type="match status" value="1"/>
</dbReference>
<dbReference type="AlphaFoldDB" id="A0A841LHF0"/>
<comment type="caution">
    <text evidence="5">The sequence shown here is derived from an EMBL/GenBank/DDBJ whole genome shotgun (WGS) entry which is preliminary data.</text>
</comment>
<accession>A0A841LHF0</accession>
<dbReference type="PIRSF" id="PIRSF000097">
    <property type="entry name" value="AKR"/>
    <property type="match status" value="1"/>
</dbReference>
<evidence type="ECO:0000256" key="1">
    <source>
        <dbReference type="PIRSR" id="PIRSR000097-1"/>
    </source>
</evidence>
<feature type="binding site" evidence="2">
    <location>
        <position position="131"/>
    </location>
    <ligand>
        <name>substrate</name>
    </ligand>
</feature>
<dbReference type="GO" id="GO:0016491">
    <property type="term" value="F:oxidoreductase activity"/>
    <property type="evidence" value="ECO:0007669"/>
    <property type="project" value="InterPro"/>
</dbReference>
<feature type="domain" description="NADP-dependent oxidoreductase" evidence="4">
    <location>
        <begin position="35"/>
        <end position="282"/>
    </location>
</feature>
<gene>
    <name evidence="5" type="ORF">FHS79_002583</name>
</gene>
<dbReference type="PRINTS" id="PR00069">
    <property type="entry name" value="ALDKETRDTASE"/>
</dbReference>
<dbReference type="CDD" id="cd19138">
    <property type="entry name" value="AKR_YeaE"/>
    <property type="match status" value="1"/>
</dbReference>